<dbReference type="InterPro" id="IPR023198">
    <property type="entry name" value="PGP-like_dom2"/>
</dbReference>
<organism evidence="1 2">
    <name type="scientific">Paracoccus pacificus</name>
    <dbReference type="NCBI Taxonomy" id="1463598"/>
    <lineage>
        <taxon>Bacteria</taxon>
        <taxon>Pseudomonadati</taxon>
        <taxon>Pseudomonadota</taxon>
        <taxon>Alphaproteobacteria</taxon>
        <taxon>Rhodobacterales</taxon>
        <taxon>Paracoccaceae</taxon>
        <taxon>Paracoccus</taxon>
    </lineage>
</organism>
<dbReference type="Proteomes" id="UP001597213">
    <property type="component" value="Unassembled WGS sequence"/>
</dbReference>
<reference evidence="2" key="1">
    <citation type="journal article" date="2019" name="Int. J. Syst. Evol. Microbiol.">
        <title>The Global Catalogue of Microorganisms (GCM) 10K type strain sequencing project: providing services to taxonomists for standard genome sequencing and annotation.</title>
        <authorList>
            <consortium name="The Broad Institute Genomics Platform"/>
            <consortium name="The Broad Institute Genome Sequencing Center for Infectious Disease"/>
            <person name="Wu L."/>
            <person name="Ma J."/>
        </authorList>
    </citation>
    <scope>NUCLEOTIDE SEQUENCE [LARGE SCALE GENOMIC DNA]</scope>
    <source>
        <strain evidence="2">CCUG 56029</strain>
    </source>
</reference>
<keyword evidence="1" id="KW-0378">Hydrolase</keyword>
<evidence type="ECO:0000313" key="2">
    <source>
        <dbReference type="Proteomes" id="UP001597213"/>
    </source>
</evidence>
<dbReference type="SUPFAM" id="SSF56784">
    <property type="entry name" value="HAD-like"/>
    <property type="match status" value="1"/>
</dbReference>
<accession>A0ABW4R591</accession>
<dbReference type="Gene3D" id="1.10.150.240">
    <property type="entry name" value="Putative phosphatase, domain 2"/>
    <property type="match status" value="1"/>
</dbReference>
<protein>
    <submittedName>
        <fullName evidence="1">HAD family hydrolase</fullName>
    </submittedName>
</protein>
<dbReference type="RefSeq" id="WP_379140885.1">
    <property type="nucleotide sequence ID" value="NZ_JBHUEN010000016.1"/>
</dbReference>
<gene>
    <name evidence="1" type="ORF">ACFSCT_05765</name>
</gene>
<dbReference type="PANTHER" id="PTHR18901:SF38">
    <property type="entry name" value="PSEUDOURIDINE-5'-PHOSPHATASE"/>
    <property type="match status" value="1"/>
</dbReference>
<comment type="caution">
    <text evidence="1">The sequence shown here is derived from an EMBL/GenBank/DDBJ whole genome shotgun (WGS) entry which is preliminary data.</text>
</comment>
<dbReference type="InterPro" id="IPR023214">
    <property type="entry name" value="HAD_sf"/>
</dbReference>
<evidence type="ECO:0000313" key="1">
    <source>
        <dbReference type="EMBL" id="MFD1881221.1"/>
    </source>
</evidence>
<dbReference type="Gene3D" id="3.40.50.1000">
    <property type="entry name" value="HAD superfamily/HAD-like"/>
    <property type="match status" value="1"/>
</dbReference>
<dbReference type="Pfam" id="PF00702">
    <property type="entry name" value="Hydrolase"/>
    <property type="match status" value="1"/>
</dbReference>
<dbReference type="PANTHER" id="PTHR18901">
    <property type="entry name" value="2-DEOXYGLUCOSE-6-PHOSPHATE PHOSPHATASE 2"/>
    <property type="match status" value="1"/>
</dbReference>
<name>A0ABW4R591_9RHOB</name>
<proteinExistence type="predicted"/>
<dbReference type="EMBL" id="JBHUEN010000016">
    <property type="protein sequence ID" value="MFD1881221.1"/>
    <property type="molecule type" value="Genomic_DNA"/>
</dbReference>
<keyword evidence="2" id="KW-1185">Reference proteome</keyword>
<dbReference type="InterPro" id="IPR036412">
    <property type="entry name" value="HAD-like_sf"/>
</dbReference>
<sequence length="162" mass="17544">MTAAIFDCDGVLVNTEMLSAEAYRNVYARHGLTIEPAAFQNMLGLKRADTLRTLPGREGGVLPPEAAPELSAEILDLIRAKAQPMPGIADVLRELHVPFCVASSSDVARVRLSLAASRTDQFTYSRVCYSVLVRLRAGYAGRPQMTQTAGAPMQRPPVTESL</sequence>
<dbReference type="GO" id="GO:0016787">
    <property type="term" value="F:hydrolase activity"/>
    <property type="evidence" value="ECO:0007669"/>
    <property type="project" value="UniProtKB-KW"/>
</dbReference>